<dbReference type="EMBL" id="MT141545">
    <property type="protein sequence ID" value="QJA65879.1"/>
    <property type="molecule type" value="Genomic_DNA"/>
</dbReference>
<sequence length="69" mass="7799">MKLTKTQLNKLLNQHTGTGYMLIKMNDTTIKILEVSVGRNGTWRTGLNGYSLLDRLSEIATELNDESEE</sequence>
<proteinExistence type="predicted"/>
<name>A0A6M3Y4F6_9ZZZZ</name>
<gene>
    <name evidence="2" type="ORF">MM415A00125_0055</name>
    <name evidence="1" type="ORF">MM415B00372_0070</name>
</gene>
<evidence type="ECO:0000313" key="1">
    <source>
        <dbReference type="EMBL" id="QJA65879.1"/>
    </source>
</evidence>
<dbReference type="AlphaFoldDB" id="A0A6M3Y4F6"/>
<protein>
    <submittedName>
        <fullName evidence="2">Uncharacterized protein</fullName>
    </submittedName>
</protein>
<evidence type="ECO:0000313" key="2">
    <source>
        <dbReference type="EMBL" id="QJI04962.1"/>
    </source>
</evidence>
<reference evidence="2" key="1">
    <citation type="submission" date="2020-03" db="EMBL/GenBank/DDBJ databases">
        <title>The deep terrestrial virosphere.</title>
        <authorList>
            <person name="Holmfeldt K."/>
            <person name="Nilsson E."/>
            <person name="Simone D."/>
            <person name="Lopez-Fernandez M."/>
            <person name="Wu X."/>
            <person name="de Brujin I."/>
            <person name="Lundin D."/>
            <person name="Andersson A."/>
            <person name="Bertilsson S."/>
            <person name="Dopson M."/>
        </authorList>
    </citation>
    <scope>NUCLEOTIDE SEQUENCE</scope>
    <source>
        <strain evidence="2">MM415A00125</strain>
        <strain evidence="1">MM415B00372</strain>
    </source>
</reference>
<dbReference type="EMBL" id="MT145192">
    <property type="protein sequence ID" value="QJI04962.1"/>
    <property type="molecule type" value="Genomic_DNA"/>
</dbReference>
<accession>A0A6M3Y4F6</accession>
<organism evidence="2">
    <name type="scientific">viral metagenome</name>
    <dbReference type="NCBI Taxonomy" id="1070528"/>
    <lineage>
        <taxon>unclassified sequences</taxon>
        <taxon>metagenomes</taxon>
        <taxon>organismal metagenomes</taxon>
    </lineage>
</organism>